<evidence type="ECO:0000259" key="4">
    <source>
        <dbReference type="PROSITE" id="PS01124"/>
    </source>
</evidence>
<evidence type="ECO:0000256" key="1">
    <source>
        <dbReference type="ARBA" id="ARBA00023015"/>
    </source>
</evidence>
<comment type="caution">
    <text evidence="5">The sequence shown here is derived from an EMBL/GenBank/DDBJ whole genome shotgun (WGS) entry which is preliminary data.</text>
</comment>
<feature type="domain" description="HTH araC/xylS-type" evidence="4">
    <location>
        <begin position="18"/>
        <end position="119"/>
    </location>
</feature>
<keyword evidence="2" id="KW-0238">DNA-binding</keyword>
<evidence type="ECO:0000256" key="2">
    <source>
        <dbReference type="ARBA" id="ARBA00023125"/>
    </source>
</evidence>
<evidence type="ECO:0000313" key="5">
    <source>
        <dbReference type="EMBL" id="MEM5344191.1"/>
    </source>
</evidence>
<dbReference type="Proteomes" id="UP001481677">
    <property type="component" value="Unassembled WGS sequence"/>
</dbReference>
<dbReference type="RefSeq" id="WP_240057231.1">
    <property type="nucleotide sequence ID" value="NZ_JAZHFZ010000033.1"/>
</dbReference>
<sequence>MIDPGARSTRRCPEALIHQAKRYIESHLGDTALDVAGIAAGVHVSPQHLQRLFRTKGISLMRYVWQARLERARLLLRALEPRNSSIQEIGWQCGFTTAAHFSRLFKQQYGVSPSDFRCAGVLVQP</sequence>
<keyword evidence="6" id="KW-1185">Reference proteome</keyword>
<dbReference type="Pfam" id="PF12833">
    <property type="entry name" value="HTH_18"/>
    <property type="match status" value="1"/>
</dbReference>
<dbReference type="InterPro" id="IPR018062">
    <property type="entry name" value="HTH_AraC-typ_CS"/>
</dbReference>
<proteinExistence type="predicted"/>
<dbReference type="SUPFAM" id="SSF46689">
    <property type="entry name" value="Homeodomain-like"/>
    <property type="match status" value="1"/>
</dbReference>
<dbReference type="PROSITE" id="PS00041">
    <property type="entry name" value="HTH_ARAC_FAMILY_1"/>
    <property type="match status" value="1"/>
</dbReference>
<keyword evidence="1" id="KW-0805">Transcription regulation</keyword>
<dbReference type="InterPro" id="IPR050204">
    <property type="entry name" value="AraC_XylS_family_regulators"/>
</dbReference>
<keyword evidence="3" id="KW-0804">Transcription</keyword>
<dbReference type="PROSITE" id="PS01124">
    <property type="entry name" value="HTH_ARAC_FAMILY_2"/>
    <property type="match status" value="1"/>
</dbReference>
<dbReference type="PRINTS" id="PR00032">
    <property type="entry name" value="HTHARAC"/>
</dbReference>
<dbReference type="PANTHER" id="PTHR46796">
    <property type="entry name" value="HTH-TYPE TRANSCRIPTIONAL ACTIVATOR RHAS-RELATED"/>
    <property type="match status" value="1"/>
</dbReference>
<protein>
    <submittedName>
        <fullName evidence="5">AraC family transcriptional regulator</fullName>
    </submittedName>
</protein>
<dbReference type="InterPro" id="IPR020449">
    <property type="entry name" value="Tscrpt_reg_AraC-type_HTH"/>
</dbReference>
<evidence type="ECO:0000313" key="6">
    <source>
        <dbReference type="Proteomes" id="UP001481677"/>
    </source>
</evidence>
<name>A0ABU9RAX1_9BURK</name>
<dbReference type="SMART" id="SM00342">
    <property type="entry name" value="HTH_ARAC"/>
    <property type="match status" value="1"/>
</dbReference>
<dbReference type="PANTHER" id="PTHR46796:SF6">
    <property type="entry name" value="ARAC SUBFAMILY"/>
    <property type="match status" value="1"/>
</dbReference>
<dbReference type="EMBL" id="JAZHGA010000031">
    <property type="protein sequence ID" value="MEM5344191.1"/>
    <property type="molecule type" value="Genomic_DNA"/>
</dbReference>
<dbReference type="InterPro" id="IPR018060">
    <property type="entry name" value="HTH_AraC"/>
</dbReference>
<dbReference type="Gene3D" id="1.10.10.60">
    <property type="entry name" value="Homeodomain-like"/>
    <property type="match status" value="2"/>
</dbReference>
<accession>A0ABU9RAX1</accession>
<evidence type="ECO:0000256" key="3">
    <source>
        <dbReference type="ARBA" id="ARBA00023163"/>
    </source>
</evidence>
<organism evidence="5 6">
    <name type="scientific">Paraburkholderia azotifigens</name>
    <dbReference type="NCBI Taxonomy" id="2057004"/>
    <lineage>
        <taxon>Bacteria</taxon>
        <taxon>Pseudomonadati</taxon>
        <taxon>Pseudomonadota</taxon>
        <taxon>Betaproteobacteria</taxon>
        <taxon>Burkholderiales</taxon>
        <taxon>Burkholderiaceae</taxon>
        <taxon>Paraburkholderia</taxon>
    </lineage>
</organism>
<gene>
    <name evidence="5" type="ORF">V4C56_31780</name>
</gene>
<dbReference type="InterPro" id="IPR009057">
    <property type="entry name" value="Homeodomain-like_sf"/>
</dbReference>
<reference evidence="5 6" key="1">
    <citation type="submission" date="2024-01" db="EMBL/GenBank/DDBJ databases">
        <title>The diversity of rhizobia nodulating Mimosa spp. in eleven states of Brazil covering several biomes is determined by host plant, location, and edaphic factors.</title>
        <authorList>
            <person name="Rouws L."/>
            <person name="Barauna A."/>
            <person name="Beukes C."/>
            <person name="De Faria S.M."/>
            <person name="Gross E."/>
            <person name="Dos Reis Junior F.B."/>
            <person name="Simon M."/>
            <person name="Maluk M."/>
            <person name="Odee D.W."/>
            <person name="Kenicer G."/>
            <person name="Young J.P.W."/>
            <person name="Reis V.M."/>
            <person name="Zilli J."/>
            <person name="James E.K."/>
        </authorList>
    </citation>
    <scope>NUCLEOTIDE SEQUENCE [LARGE SCALE GENOMIC DNA]</scope>
    <source>
        <strain evidence="5 6">JPY530</strain>
    </source>
</reference>